<organism evidence="2 3">
    <name type="scientific">Microbacterium kribbense</name>
    <dbReference type="NCBI Taxonomy" id="433645"/>
    <lineage>
        <taxon>Bacteria</taxon>
        <taxon>Bacillati</taxon>
        <taxon>Actinomycetota</taxon>
        <taxon>Actinomycetes</taxon>
        <taxon>Micrococcales</taxon>
        <taxon>Microbacteriaceae</taxon>
        <taxon>Microbacterium</taxon>
    </lineage>
</organism>
<feature type="domain" description="IstB-like ATP-binding" evidence="1">
    <location>
        <begin position="12"/>
        <end position="242"/>
    </location>
</feature>
<gene>
    <name evidence="2" type="ORF">GCM10022240_30280</name>
</gene>
<dbReference type="PANTHER" id="PTHR30050:SF4">
    <property type="entry name" value="ATP-BINDING PROTEIN RV3427C IN INSERTION SEQUENCE-RELATED"/>
    <property type="match status" value="1"/>
</dbReference>
<dbReference type="Pfam" id="PF01695">
    <property type="entry name" value="IstB_IS21"/>
    <property type="match status" value="1"/>
</dbReference>
<dbReference type="PANTHER" id="PTHR30050">
    <property type="entry name" value="CHROMOSOMAL REPLICATION INITIATOR PROTEIN DNAA"/>
    <property type="match status" value="1"/>
</dbReference>
<proteinExistence type="predicted"/>
<dbReference type="EMBL" id="BAABAF010000012">
    <property type="protein sequence ID" value="GAA3776744.1"/>
    <property type="molecule type" value="Genomic_DNA"/>
</dbReference>
<dbReference type="Proteomes" id="UP001500540">
    <property type="component" value="Unassembled WGS sequence"/>
</dbReference>
<dbReference type="SUPFAM" id="SSF52540">
    <property type="entry name" value="P-loop containing nucleoside triphosphate hydrolases"/>
    <property type="match status" value="1"/>
</dbReference>
<name>A0ABP7GWC9_9MICO</name>
<sequence>MSRLDSETKRKLREMGVTSLVDAFDVQDDTLTLGMVFEERIKLAVDDAHATFTQSKVEGLIRRAGLRYPNADLRRLDLLEQRGLDRGVIAQLGTCQFITRQQNVVFQGFTGSGKSYLGSALAKQACKHRYRAHYIRMPDLEETWAVARDKPAGKEKWLRKYSAFTILVIDEWLLDPPTDDVRSMLLELLERRYDAASTVFCTQYAKKDWHQRLGGGVHADAIMDRIVHNTLWIETGDVNMREHAGGAHRRYPAAPKRNTGWRSTAIFTGAQRCKYSFQWRIGWVDGARRVEGSFDDSTVSPDSSVCFRGSRDHASTGNCVRTATRRLLQRA</sequence>
<evidence type="ECO:0000259" key="1">
    <source>
        <dbReference type="Pfam" id="PF01695"/>
    </source>
</evidence>
<keyword evidence="3" id="KW-1185">Reference proteome</keyword>
<dbReference type="InterPro" id="IPR027417">
    <property type="entry name" value="P-loop_NTPase"/>
</dbReference>
<protein>
    <recommendedName>
        <fullName evidence="1">IstB-like ATP-binding domain-containing protein</fullName>
    </recommendedName>
</protein>
<dbReference type="InterPro" id="IPR002611">
    <property type="entry name" value="IstB_ATP-bd"/>
</dbReference>
<evidence type="ECO:0000313" key="2">
    <source>
        <dbReference type="EMBL" id="GAA3776744.1"/>
    </source>
</evidence>
<accession>A0ABP7GWC9</accession>
<dbReference type="CDD" id="cd00009">
    <property type="entry name" value="AAA"/>
    <property type="match status" value="1"/>
</dbReference>
<reference evidence="3" key="1">
    <citation type="journal article" date="2019" name="Int. J. Syst. Evol. Microbiol.">
        <title>The Global Catalogue of Microorganisms (GCM) 10K type strain sequencing project: providing services to taxonomists for standard genome sequencing and annotation.</title>
        <authorList>
            <consortium name="The Broad Institute Genomics Platform"/>
            <consortium name="The Broad Institute Genome Sequencing Center for Infectious Disease"/>
            <person name="Wu L."/>
            <person name="Ma J."/>
        </authorList>
    </citation>
    <scope>NUCLEOTIDE SEQUENCE [LARGE SCALE GENOMIC DNA]</scope>
    <source>
        <strain evidence="3">JCM 16950</strain>
    </source>
</reference>
<comment type="caution">
    <text evidence="2">The sequence shown here is derived from an EMBL/GenBank/DDBJ whole genome shotgun (WGS) entry which is preliminary data.</text>
</comment>
<dbReference type="Gene3D" id="3.40.50.300">
    <property type="entry name" value="P-loop containing nucleotide triphosphate hydrolases"/>
    <property type="match status" value="1"/>
</dbReference>
<evidence type="ECO:0000313" key="3">
    <source>
        <dbReference type="Proteomes" id="UP001500540"/>
    </source>
</evidence>